<comment type="caution">
    <text evidence="2">The sequence shown here is derived from an EMBL/GenBank/DDBJ whole genome shotgun (WGS) entry which is preliminary data.</text>
</comment>
<reference evidence="2 3" key="1">
    <citation type="submission" date="2018-11" db="EMBL/GenBank/DDBJ databases">
        <title>Sequencing the genomes of 1000 actinobacteria strains.</title>
        <authorList>
            <person name="Klenk H.-P."/>
        </authorList>
    </citation>
    <scope>NUCLEOTIDE SEQUENCE [LARGE SCALE GENOMIC DNA]</scope>
    <source>
        <strain evidence="2 3">DSM 43634</strain>
    </source>
</reference>
<dbReference type="EMBL" id="RJKL01000001">
    <property type="protein sequence ID" value="ROP30417.1"/>
    <property type="molecule type" value="Genomic_DNA"/>
</dbReference>
<accession>A0A3N1GJG7</accession>
<protein>
    <recommendedName>
        <fullName evidence="4">Replication initiation protein</fullName>
    </recommendedName>
</protein>
<dbReference type="AlphaFoldDB" id="A0A3N1GJG7"/>
<dbReference type="InterPro" id="IPR046828">
    <property type="entry name" value="RepSA"/>
</dbReference>
<dbReference type="Proteomes" id="UP000271683">
    <property type="component" value="Unassembled WGS sequence"/>
</dbReference>
<dbReference type="Pfam" id="PF20199">
    <property type="entry name" value="RepSA"/>
    <property type="match status" value="1"/>
</dbReference>
<organism evidence="2 3">
    <name type="scientific">Couchioplanes caeruleus</name>
    <dbReference type="NCBI Taxonomy" id="56438"/>
    <lineage>
        <taxon>Bacteria</taxon>
        <taxon>Bacillati</taxon>
        <taxon>Actinomycetota</taxon>
        <taxon>Actinomycetes</taxon>
        <taxon>Micromonosporales</taxon>
        <taxon>Micromonosporaceae</taxon>
        <taxon>Couchioplanes</taxon>
    </lineage>
</organism>
<feature type="region of interest" description="Disordered" evidence="1">
    <location>
        <begin position="1"/>
        <end position="45"/>
    </location>
</feature>
<evidence type="ECO:0000313" key="3">
    <source>
        <dbReference type="Proteomes" id="UP000271683"/>
    </source>
</evidence>
<evidence type="ECO:0008006" key="4">
    <source>
        <dbReference type="Google" id="ProtNLM"/>
    </source>
</evidence>
<evidence type="ECO:0000313" key="2">
    <source>
        <dbReference type="EMBL" id="ROP30417.1"/>
    </source>
</evidence>
<sequence>MTAKKMPREAATTYSAKNTPSRFQGPVPLHPVGEGNTAIMTPLTPNTDPSALLRVTDHVQLRHRGGQCSRPLRLAGTHLLVESGTGRIVEHVTASELPGRTLALRCRNRRASICPACSALYKLDAYHLFAAGLRGGKDTPEQVGAHPRLFITLTAPSFGKVHLGPNRRGIPRRCHPGTCGAGHPTGDPVIGTPLDLTSYDYAGQVLFNAHAGRLWAEFTTATRRSLAALARLTRKEAGSQVRLVFAKVAEFQARGVVHFHAIVRLDGPDGPHTPPPAWATIELLGKAIRAAVRKVRVGTPATRVCEARALAWGRRIDIQRITTRTADLSEQTVARYVAKYATKAAETAGVTIAPLCCRACDGHGSIPPQRETGPAALCLGCNGTGRRAGIHLDRVGEHPRTLVETTWRLGAQPALASMNLRRWAHQAGYRGHFLSKSRTYSTSFTALRAERRAFAEAQTRQRLGLDPATSLFVVKDWHYAGREGRA</sequence>
<name>A0A3N1GJG7_9ACTN</name>
<feature type="compositionally biased region" description="Polar residues" evidence="1">
    <location>
        <begin position="12"/>
        <end position="22"/>
    </location>
</feature>
<evidence type="ECO:0000256" key="1">
    <source>
        <dbReference type="SAM" id="MobiDB-lite"/>
    </source>
</evidence>
<gene>
    <name evidence="2" type="ORF">EDD30_3266</name>
</gene>
<proteinExistence type="predicted"/>